<gene>
    <name evidence="2" type="ORF">CLV62_10847</name>
</gene>
<protein>
    <submittedName>
        <fullName evidence="2">Uncharacterized protein</fullName>
    </submittedName>
</protein>
<evidence type="ECO:0000256" key="1">
    <source>
        <dbReference type="SAM" id="Phobius"/>
    </source>
</evidence>
<keyword evidence="1" id="KW-0812">Transmembrane</keyword>
<accession>A0A2V3PPK1</accession>
<sequence length="70" mass="8076">MKDILLFIRHNNRALTGTIVGIVLGYIHWYYFACYWGTYPLSAECWINCAYGGIIGGFVMCLLNETKHIR</sequence>
<keyword evidence="1" id="KW-0472">Membrane</keyword>
<comment type="caution">
    <text evidence="2">The sequence shown here is derived from an EMBL/GenBank/DDBJ whole genome shotgun (WGS) entry which is preliminary data.</text>
</comment>
<evidence type="ECO:0000313" key="3">
    <source>
        <dbReference type="Proteomes" id="UP000247973"/>
    </source>
</evidence>
<keyword evidence="3" id="KW-1185">Reference proteome</keyword>
<reference evidence="2 3" key="1">
    <citation type="submission" date="2018-03" db="EMBL/GenBank/DDBJ databases">
        <title>Genomic Encyclopedia of Archaeal and Bacterial Type Strains, Phase II (KMG-II): from individual species to whole genera.</title>
        <authorList>
            <person name="Goeker M."/>
        </authorList>
    </citation>
    <scope>NUCLEOTIDE SEQUENCE [LARGE SCALE GENOMIC DNA]</scope>
    <source>
        <strain evidence="2 3">DSM 100214</strain>
    </source>
</reference>
<proteinExistence type="predicted"/>
<dbReference type="AlphaFoldDB" id="A0A2V3PPK1"/>
<organism evidence="2 3">
    <name type="scientific">Dysgonomonas alginatilytica</name>
    <dbReference type="NCBI Taxonomy" id="1605892"/>
    <lineage>
        <taxon>Bacteria</taxon>
        <taxon>Pseudomonadati</taxon>
        <taxon>Bacteroidota</taxon>
        <taxon>Bacteroidia</taxon>
        <taxon>Bacteroidales</taxon>
        <taxon>Dysgonomonadaceae</taxon>
        <taxon>Dysgonomonas</taxon>
    </lineage>
</organism>
<keyword evidence="1" id="KW-1133">Transmembrane helix</keyword>
<feature type="transmembrane region" description="Helical" evidence="1">
    <location>
        <begin position="45"/>
        <end position="63"/>
    </location>
</feature>
<dbReference type="EMBL" id="QICL01000008">
    <property type="protein sequence ID" value="PXV65049.1"/>
    <property type="molecule type" value="Genomic_DNA"/>
</dbReference>
<dbReference type="Proteomes" id="UP000247973">
    <property type="component" value="Unassembled WGS sequence"/>
</dbReference>
<name>A0A2V3PPK1_9BACT</name>
<evidence type="ECO:0000313" key="2">
    <source>
        <dbReference type="EMBL" id="PXV65049.1"/>
    </source>
</evidence>
<dbReference type="RefSeq" id="WP_110310324.1">
    <property type="nucleotide sequence ID" value="NZ_QICL01000008.1"/>
</dbReference>
<dbReference type="OrthoDB" id="2062758at2"/>
<feature type="transmembrane region" description="Helical" evidence="1">
    <location>
        <begin position="12"/>
        <end position="33"/>
    </location>
</feature>